<keyword evidence="2" id="KW-1185">Reference proteome</keyword>
<evidence type="ECO:0000313" key="2">
    <source>
        <dbReference type="Proteomes" id="UP000198226"/>
    </source>
</evidence>
<evidence type="ECO:0000313" key="1">
    <source>
        <dbReference type="EMBL" id="SCG44209.1"/>
    </source>
</evidence>
<dbReference type="AlphaFoldDB" id="A0A1C5HDT2"/>
<dbReference type="EMBL" id="LT607752">
    <property type="protein sequence ID" value="SCG44209.1"/>
    <property type="molecule type" value="Genomic_DNA"/>
</dbReference>
<accession>A0A1C5HDT2</accession>
<dbReference type="Proteomes" id="UP000198226">
    <property type="component" value="Chromosome I"/>
</dbReference>
<reference evidence="2" key="1">
    <citation type="submission" date="2016-06" db="EMBL/GenBank/DDBJ databases">
        <authorList>
            <person name="Varghese N."/>
            <person name="Submissions Spin"/>
        </authorList>
    </citation>
    <scope>NUCLEOTIDE SEQUENCE [LARGE SCALE GENOMIC DNA]</scope>
    <source>
        <strain evidence="2">DSM 44983</strain>
    </source>
</reference>
<protein>
    <submittedName>
        <fullName evidence="1">Uncharacterized protein</fullName>
    </submittedName>
</protein>
<proteinExistence type="predicted"/>
<organism evidence="1 2">
    <name type="scientific">Micromonospora rifamycinica</name>
    <dbReference type="NCBI Taxonomy" id="291594"/>
    <lineage>
        <taxon>Bacteria</taxon>
        <taxon>Bacillati</taxon>
        <taxon>Actinomycetota</taxon>
        <taxon>Actinomycetes</taxon>
        <taxon>Micromonosporales</taxon>
        <taxon>Micromonosporaceae</taxon>
        <taxon>Micromonospora</taxon>
    </lineage>
</organism>
<name>A0A1C5HDT2_9ACTN</name>
<gene>
    <name evidence="1" type="ORF">GA0070623_1113</name>
</gene>
<sequence length="118" mass="12853">MPAIQRRTLVNVRPRPGDLLIVDRAASVQFAGERALRLRVVSVCDRPTYDGWIWLTGYVLGRRDEAVARREIFVQLAGLRPAPARPPGSTVSAAMARRAAGRVGAPTAVPAGSRGRRR</sequence>